<sequence>MMRNNTSTLGPRRCLDERPRRGMMRDRAADRRLLWETMFVLAVSLGQSAWYSILRMIERLTRGVPMNQQTSTLNSSVTPGRPWLDLLYQLSDIAFGVVPALLAVLLLAQVKPPRQGVRRALGLEAPGWGRDVGAGAMLAAIIGIPGLGFYWAAHALGFNTTVRAADLQHVWWTAPVLIGLAGMNAVLEETVMIGYLFTRWGQIGWSTTMVIVTSAIIRGTYHLYQGWGDFIGNIVMGLFLGWVFSRRCRLLPLIVAHAFLDIVSFLGYAYLAGRVSWL</sequence>
<keyword evidence="2" id="KW-0472">Membrane</keyword>
<feature type="transmembrane region" description="Helical" evidence="2">
    <location>
        <begin position="172"/>
        <end position="196"/>
    </location>
</feature>
<gene>
    <name evidence="4" type="ordered locus">PPA0317</name>
</gene>
<dbReference type="KEGG" id="pac:PPA0317"/>
<feature type="transmembrane region" description="Helical" evidence="2">
    <location>
        <begin position="33"/>
        <end position="53"/>
    </location>
</feature>
<dbReference type="EnsemblBacteria" id="AAT82073">
    <property type="protein sequence ID" value="AAT82073"/>
    <property type="gene ID" value="PPA0317"/>
</dbReference>
<evidence type="ECO:0000313" key="4">
    <source>
        <dbReference type="EMBL" id="AAT82073.1"/>
    </source>
</evidence>
<evidence type="ECO:0000259" key="3">
    <source>
        <dbReference type="Pfam" id="PF02517"/>
    </source>
</evidence>
<dbReference type="AlphaFoldDB" id="Q6AAZ3"/>
<reference evidence="4 5" key="1">
    <citation type="journal article" date="2004" name="Science">
        <title>The complete genome sequence of Propionibacterium acnes, a commensal of human skin.</title>
        <authorList>
            <person name="Bruggemann H."/>
            <person name="Henne A."/>
            <person name="Hoster F."/>
            <person name="Liesegang H."/>
            <person name="Wiezer A."/>
            <person name="Strittmatter A."/>
            <person name="Hujer S."/>
            <person name="Durre P."/>
            <person name="Gottschalk G."/>
        </authorList>
    </citation>
    <scope>NUCLEOTIDE SEQUENCE [LARGE SCALE GENOMIC DNA]</scope>
    <source>
        <strain evidence="5">DSM 16379 / KPA171202</strain>
    </source>
</reference>
<feature type="transmembrane region" description="Helical" evidence="2">
    <location>
        <begin position="131"/>
        <end position="152"/>
    </location>
</feature>
<keyword evidence="4" id="KW-0378">Hydrolase</keyword>
<dbReference type="Pfam" id="PF02517">
    <property type="entry name" value="Rce1-like"/>
    <property type="match status" value="1"/>
</dbReference>
<dbReference type="GO" id="GO:0004175">
    <property type="term" value="F:endopeptidase activity"/>
    <property type="evidence" value="ECO:0007669"/>
    <property type="project" value="UniProtKB-ARBA"/>
</dbReference>
<dbReference type="PATRIC" id="fig|267747.3.peg.327"/>
<accession>Q6AAZ3</accession>
<dbReference type="GO" id="GO:0080120">
    <property type="term" value="P:CAAX-box protein maturation"/>
    <property type="evidence" value="ECO:0007669"/>
    <property type="project" value="UniProtKB-ARBA"/>
</dbReference>
<feature type="transmembrane region" description="Helical" evidence="2">
    <location>
        <begin position="86"/>
        <end position="110"/>
    </location>
</feature>
<protein>
    <submittedName>
        <fullName evidence="4">Conserved protein, putative protease</fullName>
    </submittedName>
</protein>
<feature type="transmembrane region" description="Helical" evidence="2">
    <location>
        <begin position="227"/>
        <end position="244"/>
    </location>
</feature>
<dbReference type="EMBL" id="AE017283">
    <property type="protein sequence ID" value="AAT82073.1"/>
    <property type="molecule type" value="Genomic_DNA"/>
</dbReference>
<dbReference type="InterPro" id="IPR003675">
    <property type="entry name" value="Rce1/LyrA-like_dom"/>
</dbReference>
<feature type="region of interest" description="Disordered" evidence="1">
    <location>
        <begin position="1"/>
        <end position="20"/>
    </location>
</feature>
<keyword evidence="2" id="KW-1133">Transmembrane helix</keyword>
<name>Q6AAZ3_CUTAK</name>
<evidence type="ECO:0000256" key="1">
    <source>
        <dbReference type="SAM" id="MobiDB-lite"/>
    </source>
</evidence>
<dbReference type="eggNOG" id="COG1266">
    <property type="taxonomic scope" value="Bacteria"/>
</dbReference>
<feature type="transmembrane region" description="Helical" evidence="2">
    <location>
        <begin position="251"/>
        <end position="271"/>
    </location>
</feature>
<proteinExistence type="predicted"/>
<keyword evidence="4" id="KW-0645">Protease</keyword>
<dbReference type="Proteomes" id="UP000000603">
    <property type="component" value="Chromosome"/>
</dbReference>
<feature type="transmembrane region" description="Helical" evidence="2">
    <location>
        <begin position="203"/>
        <end position="221"/>
    </location>
</feature>
<evidence type="ECO:0000313" key="5">
    <source>
        <dbReference type="Proteomes" id="UP000000603"/>
    </source>
</evidence>
<keyword evidence="2" id="KW-0812">Transmembrane</keyword>
<dbReference type="GO" id="GO:0006508">
    <property type="term" value="P:proteolysis"/>
    <property type="evidence" value="ECO:0007669"/>
    <property type="project" value="UniProtKB-KW"/>
</dbReference>
<evidence type="ECO:0000256" key="2">
    <source>
        <dbReference type="SAM" id="Phobius"/>
    </source>
</evidence>
<feature type="domain" description="CAAX prenyl protease 2/Lysostaphin resistance protein A-like" evidence="3">
    <location>
        <begin position="171"/>
        <end position="262"/>
    </location>
</feature>
<organism evidence="4 5">
    <name type="scientific">Cutibacterium acnes (strain DSM 16379 / KPA171202)</name>
    <name type="common">Propionibacterium acnes</name>
    <dbReference type="NCBI Taxonomy" id="267747"/>
    <lineage>
        <taxon>Bacteria</taxon>
        <taxon>Bacillati</taxon>
        <taxon>Actinomycetota</taxon>
        <taxon>Actinomycetes</taxon>
        <taxon>Propionibacteriales</taxon>
        <taxon>Propionibacteriaceae</taxon>
        <taxon>Cutibacterium</taxon>
    </lineage>
</organism>
<dbReference type="HOGENOM" id="CLU_080128_0_0_11"/>